<evidence type="ECO:0000256" key="2">
    <source>
        <dbReference type="ARBA" id="ARBA00010065"/>
    </source>
</evidence>
<feature type="domain" description="CN hydrolase" evidence="10">
    <location>
        <begin position="248"/>
        <end position="485"/>
    </location>
</feature>
<organism evidence="11 12">
    <name type="scientific">Thauera sedimentorum</name>
    <dbReference type="NCBI Taxonomy" id="2767595"/>
    <lineage>
        <taxon>Bacteria</taxon>
        <taxon>Pseudomonadati</taxon>
        <taxon>Pseudomonadota</taxon>
        <taxon>Betaproteobacteria</taxon>
        <taxon>Rhodocyclales</taxon>
        <taxon>Zoogloeaceae</taxon>
        <taxon>Thauera</taxon>
    </lineage>
</organism>
<feature type="transmembrane region" description="Helical" evidence="9">
    <location>
        <begin position="213"/>
        <end position="237"/>
    </location>
</feature>
<dbReference type="RefSeq" id="WP_187716516.1">
    <property type="nucleotide sequence ID" value="NZ_JACTAH010000001.1"/>
</dbReference>
<dbReference type="InterPro" id="IPR003010">
    <property type="entry name" value="C-N_Hydrolase"/>
</dbReference>
<evidence type="ECO:0000256" key="9">
    <source>
        <dbReference type="HAMAP-Rule" id="MF_01148"/>
    </source>
</evidence>
<dbReference type="EMBL" id="JACYTO010000001">
    <property type="protein sequence ID" value="MBD8501677.1"/>
    <property type="molecule type" value="Genomic_DNA"/>
</dbReference>
<keyword evidence="6 9" id="KW-1133">Transmembrane helix</keyword>
<dbReference type="NCBIfam" id="TIGR00546">
    <property type="entry name" value="lnt"/>
    <property type="match status" value="1"/>
</dbReference>
<dbReference type="InterPro" id="IPR004563">
    <property type="entry name" value="Apolipo_AcylTrfase"/>
</dbReference>
<evidence type="ECO:0000256" key="3">
    <source>
        <dbReference type="ARBA" id="ARBA00022475"/>
    </source>
</evidence>
<dbReference type="PANTHER" id="PTHR38686">
    <property type="entry name" value="APOLIPOPROTEIN N-ACYLTRANSFERASE"/>
    <property type="match status" value="1"/>
</dbReference>
<dbReference type="InterPro" id="IPR045378">
    <property type="entry name" value="LNT_N"/>
</dbReference>
<dbReference type="Pfam" id="PF00795">
    <property type="entry name" value="CN_hydrolase"/>
    <property type="match status" value="1"/>
</dbReference>
<evidence type="ECO:0000256" key="1">
    <source>
        <dbReference type="ARBA" id="ARBA00004651"/>
    </source>
</evidence>
<keyword evidence="8 9" id="KW-0012">Acyltransferase</keyword>
<dbReference type="SUPFAM" id="SSF56317">
    <property type="entry name" value="Carbon-nitrogen hydrolase"/>
    <property type="match status" value="1"/>
</dbReference>
<protein>
    <recommendedName>
        <fullName evidence="9">Apolipoprotein N-acyltransferase</fullName>
        <shortName evidence="9">ALP N-acyltransferase</shortName>
        <ecNumber evidence="9">2.3.1.269</ecNumber>
    </recommendedName>
</protein>
<evidence type="ECO:0000256" key="4">
    <source>
        <dbReference type="ARBA" id="ARBA00022679"/>
    </source>
</evidence>
<dbReference type="HAMAP" id="MF_01148">
    <property type="entry name" value="Lnt"/>
    <property type="match status" value="1"/>
</dbReference>
<gene>
    <name evidence="9 11" type="primary">lnt</name>
    <name evidence="11" type="ORF">IFO67_02165</name>
</gene>
<keyword evidence="12" id="KW-1185">Reference proteome</keyword>
<evidence type="ECO:0000313" key="11">
    <source>
        <dbReference type="EMBL" id="MBD8501677.1"/>
    </source>
</evidence>
<dbReference type="Proteomes" id="UP000603602">
    <property type="component" value="Unassembled WGS sequence"/>
</dbReference>
<dbReference type="PANTHER" id="PTHR38686:SF1">
    <property type="entry name" value="APOLIPOPROTEIN N-ACYLTRANSFERASE"/>
    <property type="match status" value="1"/>
</dbReference>
<sequence>MSLATLAPAGSDSAPAYGIAPAALAVMLGALAVLGWAPWSRPWVLLLAFGVLPRLMTGTRRPATAALTALAFSVTLHAGAQGWMITALLRETGLPTPLALLATIASLLCQAGFIAAPLYLHARLRRSAPSAHGVPRRLVDVAQLSALLTVGEWVRDALLGGNSIAMAYAWLDTPLAGLLPLIGPYGLSFAAYLLCLGWLPIADHLVCRQYRPMATALLALAAVLGAAHWGAGLPWIAPQGESIDFALIGTASAQRDKFSLDLVPARIERLAERMLAADATLVLAPETAFPVFVHELPAGTLDRLQRGARGQGSHLFVGVAQMGAKEQAHNSLLHIPADGSRMRLFAKERLMPFGEYSPPGFSWFSRHLQFPLKDLSPGSPGQAPFDLGRFALATLICHEDGSPDLARRRAADASLFLNPSNMAWFERSAAIEQGLVMARARALETGRPVLRTTNAGGAAHIDHRGHVLARTAHEGEAALTGAVRPMRGLTPYVRFGNAPVLLACATLLLAAIGQRRSIARSVLSEGST</sequence>
<feature type="transmembrane region" description="Helical" evidence="9">
    <location>
        <begin position="98"/>
        <end position="120"/>
    </location>
</feature>
<comment type="subcellular location">
    <subcellularLocation>
        <location evidence="1 9">Cell membrane</location>
        <topology evidence="1 9">Multi-pass membrane protein</topology>
    </subcellularLocation>
</comment>
<dbReference type="InterPro" id="IPR036526">
    <property type="entry name" value="C-N_Hydrolase_sf"/>
</dbReference>
<evidence type="ECO:0000313" key="12">
    <source>
        <dbReference type="Proteomes" id="UP000603602"/>
    </source>
</evidence>
<keyword evidence="3 9" id="KW-1003">Cell membrane</keyword>
<dbReference type="Gene3D" id="3.60.110.10">
    <property type="entry name" value="Carbon-nitrogen hydrolase"/>
    <property type="match status" value="1"/>
</dbReference>
<keyword evidence="5 9" id="KW-0812">Transmembrane</keyword>
<dbReference type="PROSITE" id="PS50263">
    <property type="entry name" value="CN_HYDROLASE"/>
    <property type="match status" value="1"/>
</dbReference>
<feature type="transmembrane region" description="Helical" evidence="9">
    <location>
        <begin position="177"/>
        <end position="201"/>
    </location>
</feature>
<evidence type="ECO:0000256" key="7">
    <source>
        <dbReference type="ARBA" id="ARBA00023136"/>
    </source>
</evidence>
<evidence type="ECO:0000256" key="5">
    <source>
        <dbReference type="ARBA" id="ARBA00022692"/>
    </source>
</evidence>
<comment type="pathway">
    <text evidence="9">Protein modification; lipoprotein biosynthesis (N-acyl transfer).</text>
</comment>
<evidence type="ECO:0000259" key="10">
    <source>
        <dbReference type="PROSITE" id="PS50263"/>
    </source>
</evidence>
<name>A0ABR9B5M8_9RHOO</name>
<proteinExistence type="inferred from homology"/>
<comment type="function">
    <text evidence="9">Catalyzes the phospholipid dependent N-acylation of the N-terminal cysteine of apolipoprotein, the last step in lipoprotein maturation.</text>
</comment>
<dbReference type="Pfam" id="PF20154">
    <property type="entry name" value="LNT_N"/>
    <property type="match status" value="1"/>
</dbReference>
<keyword evidence="7 9" id="KW-0472">Membrane</keyword>
<reference evidence="12" key="1">
    <citation type="submission" date="2023-07" db="EMBL/GenBank/DDBJ databases">
        <title>Thauera sp. CAU 1555 isolated from sand of Yaerae Beach.</title>
        <authorList>
            <person name="Kim W."/>
        </authorList>
    </citation>
    <scope>NUCLEOTIDE SEQUENCE [LARGE SCALE GENOMIC DNA]</scope>
    <source>
        <strain evidence="12">CAU 1555</strain>
    </source>
</reference>
<comment type="caution">
    <text evidence="9">Lacks conserved residue(s) required for the propagation of feature annotation.</text>
</comment>
<evidence type="ECO:0000256" key="8">
    <source>
        <dbReference type="ARBA" id="ARBA00023315"/>
    </source>
</evidence>
<comment type="similarity">
    <text evidence="2 9">Belongs to the CN hydrolase family. Apolipoprotein N-acyltransferase subfamily.</text>
</comment>
<accession>A0ABR9B5M8</accession>
<feature type="transmembrane region" description="Helical" evidence="9">
    <location>
        <begin position="64"/>
        <end position="86"/>
    </location>
</feature>
<dbReference type="EC" id="2.3.1.269" evidence="9"/>
<comment type="catalytic activity">
    <reaction evidence="9">
        <text>N-terminal S-1,2-diacyl-sn-glyceryl-L-cysteinyl-[lipoprotein] + a glycerophospholipid = N-acyl-S-1,2-diacyl-sn-glyceryl-L-cysteinyl-[lipoprotein] + a 2-acyl-sn-glycero-3-phospholipid + H(+)</text>
        <dbReference type="Rhea" id="RHEA:48228"/>
        <dbReference type="Rhea" id="RHEA-COMP:14681"/>
        <dbReference type="Rhea" id="RHEA-COMP:14684"/>
        <dbReference type="ChEBI" id="CHEBI:15378"/>
        <dbReference type="ChEBI" id="CHEBI:136912"/>
        <dbReference type="ChEBI" id="CHEBI:140656"/>
        <dbReference type="ChEBI" id="CHEBI:140657"/>
        <dbReference type="ChEBI" id="CHEBI:140660"/>
        <dbReference type="EC" id="2.3.1.269"/>
    </reaction>
</comment>
<dbReference type="CDD" id="cd07571">
    <property type="entry name" value="ALP_N-acyl_transferase"/>
    <property type="match status" value="1"/>
</dbReference>
<evidence type="ECO:0000256" key="6">
    <source>
        <dbReference type="ARBA" id="ARBA00022989"/>
    </source>
</evidence>
<keyword evidence="4 9" id="KW-0808">Transferase</keyword>
<comment type="caution">
    <text evidence="11">The sequence shown here is derived from an EMBL/GenBank/DDBJ whole genome shotgun (WGS) entry which is preliminary data.</text>
</comment>